<proteinExistence type="predicted"/>
<feature type="compositionally biased region" description="Basic and acidic residues" evidence="1">
    <location>
        <begin position="59"/>
        <end position="68"/>
    </location>
</feature>
<reference evidence="3" key="1">
    <citation type="submission" date="2022-05" db="EMBL/GenBank/DDBJ databases">
        <authorList>
            <person name="Jo J.-H."/>
            <person name="Im W.-T."/>
        </authorList>
    </citation>
    <scope>NUCLEOTIDE SEQUENCE</scope>
    <source>
        <strain evidence="3">SE158</strain>
    </source>
</reference>
<evidence type="ECO:0000256" key="2">
    <source>
        <dbReference type="SAM" id="SignalP"/>
    </source>
</evidence>
<feature type="compositionally biased region" description="Low complexity" evidence="1">
    <location>
        <begin position="73"/>
        <end position="86"/>
    </location>
</feature>
<feature type="region of interest" description="Disordered" evidence="1">
    <location>
        <begin position="18"/>
        <end position="175"/>
    </location>
</feature>
<dbReference type="InterPro" id="IPR024572">
    <property type="entry name" value="RcnB"/>
</dbReference>
<keyword evidence="4" id="KW-1185">Reference proteome</keyword>
<evidence type="ECO:0000256" key="1">
    <source>
        <dbReference type="SAM" id="MobiDB-lite"/>
    </source>
</evidence>
<dbReference type="RefSeq" id="WP_249849178.1">
    <property type="nucleotide sequence ID" value="NZ_JAMGBD010000002.1"/>
</dbReference>
<evidence type="ECO:0000313" key="4">
    <source>
        <dbReference type="Proteomes" id="UP001165363"/>
    </source>
</evidence>
<dbReference type="Pfam" id="PF11776">
    <property type="entry name" value="RcnB"/>
    <property type="match status" value="1"/>
</dbReference>
<dbReference type="Gene3D" id="3.10.450.160">
    <property type="entry name" value="inner membrane protein cigr"/>
    <property type="match status" value="1"/>
</dbReference>
<sequence length="285" mass="33973">MRKLPLFLLLASAAVPALAQPGDDNGNGRHHRDSNQSEQSESRPQRTREVQQPSNGGEQRVRTERVERGQVNQAAQSGQSGQSGFAEQRERFRAQREQQVQATQVQSGRNERTREARQGNSNGSQSNWQGRQNNWQGSNQANWQDRQRRVRTVPDTNVTRGPSRTEQQAFQNRRRTDYRNGNYTRWTNNWRHDRRYDWNSYRNYHRSIFSIGFYSDPFGWNYRPWSIGSYMYPSYYDQSFWLNDPWQYRLPPAYGPYRWVRYWDDALMVNIYTGQVVDVIHNFFW</sequence>
<comment type="caution">
    <text evidence="3">The sequence shown here is derived from an EMBL/GenBank/DDBJ whole genome shotgun (WGS) entry which is preliminary data.</text>
</comment>
<feature type="compositionally biased region" description="Polar residues" evidence="1">
    <location>
        <begin position="118"/>
        <end position="144"/>
    </location>
</feature>
<accession>A0ABT0RQF7</accession>
<feature type="compositionally biased region" description="Basic and acidic residues" evidence="1">
    <location>
        <begin position="40"/>
        <end position="49"/>
    </location>
</feature>
<gene>
    <name evidence="3" type="ORF">LZ536_12875</name>
</gene>
<name>A0ABT0RQF7_9SPHN</name>
<keyword evidence="2" id="KW-0732">Signal</keyword>
<evidence type="ECO:0000313" key="3">
    <source>
        <dbReference type="EMBL" id="MCL6684785.1"/>
    </source>
</evidence>
<organism evidence="3 4">
    <name type="scientific">Sphingomonas alba</name>
    <dbReference type="NCBI Taxonomy" id="2908208"/>
    <lineage>
        <taxon>Bacteria</taxon>
        <taxon>Pseudomonadati</taxon>
        <taxon>Pseudomonadota</taxon>
        <taxon>Alphaproteobacteria</taxon>
        <taxon>Sphingomonadales</taxon>
        <taxon>Sphingomonadaceae</taxon>
        <taxon>Sphingomonas</taxon>
    </lineage>
</organism>
<protein>
    <submittedName>
        <fullName evidence="3">RcnB family protein</fullName>
    </submittedName>
</protein>
<dbReference type="EMBL" id="JAMGBD010000002">
    <property type="protein sequence ID" value="MCL6684785.1"/>
    <property type="molecule type" value="Genomic_DNA"/>
</dbReference>
<feature type="compositionally biased region" description="Low complexity" evidence="1">
    <location>
        <begin position="97"/>
        <end position="106"/>
    </location>
</feature>
<feature type="signal peptide" evidence="2">
    <location>
        <begin position="1"/>
        <end position="19"/>
    </location>
</feature>
<feature type="compositionally biased region" description="Basic and acidic residues" evidence="1">
    <location>
        <begin position="87"/>
        <end position="96"/>
    </location>
</feature>
<dbReference type="Proteomes" id="UP001165363">
    <property type="component" value="Unassembled WGS sequence"/>
</dbReference>
<feature type="compositionally biased region" description="Polar residues" evidence="1">
    <location>
        <begin position="154"/>
        <end position="171"/>
    </location>
</feature>
<feature type="chain" id="PRO_5047529120" evidence="2">
    <location>
        <begin position="20"/>
        <end position="285"/>
    </location>
</feature>